<comment type="cofactor">
    <cofactor evidence="1">
        <name>Mg(2+)</name>
        <dbReference type="ChEBI" id="CHEBI:18420"/>
    </cofactor>
</comment>
<comment type="pathway">
    <text evidence="2">Amino-acid biosynthesis; L-serine biosynthesis; L-serine from 3-phospho-D-glycerate: step 3/3.</text>
</comment>
<dbReference type="RefSeq" id="WP_013299419.1">
    <property type="nucleotide sequence ID" value="NC_014414.1"/>
</dbReference>
<dbReference type="GO" id="GO:0036424">
    <property type="term" value="F:L-phosphoserine phosphatase activity"/>
    <property type="evidence" value="ECO:0007669"/>
    <property type="project" value="InterPro"/>
</dbReference>
<feature type="active site" description="Nucleophile" evidence="14">
    <location>
        <position position="76"/>
    </location>
</feature>
<evidence type="ECO:0000256" key="7">
    <source>
        <dbReference type="ARBA" id="ARBA00022723"/>
    </source>
</evidence>
<evidence type="ECO:0000256" key="8">
    <source>
        <dbReference type="ARBA" id="ARBA00022801"/>
    </source>
</evidence>
<protein>
    <recommendedName>
        <fullName evidence="5">Phosphoserine phosphatase</fullName>
        <ecNumber evidence="4">3.1.3.3</ecNumber>
    </recommendedName>
    <alternativeName>
        <fullName evidence="11">O-phosphoserine phosphohydrolase</fullName>
    </alternativeName>
</protein>
<dbReference type="NCBIfam" id="TIGR01488">
    <property type="entry name" value="HAD-SF-IB"/>
    <property type="match status" value="1"/>
</dbReference>
<dbReference type="InterPro" id="IPR004469">
    <property type="entry name" value="PSP"/>
</dbReference>
<dbReference type="SFLD" id="SFLDF00029">
    <property type="entry name" value="phosphoserine_phosphatase"/>
    <property type="match status" value="1"/>
</dbReference>
<dbReference type="Pfam" id="PF12710">
    <property type="entry name" value="HAD"/>
    <property type="match status" value="1"/>
</dbReference>
<accession>E0TBV2</accession>
<dbReference type="SFLD" id="SFLDG01136">
    <property type="entry name" value="C1.6:_Phosphoserine_Phosphatas"/>
    <property type="match status" value="1"/>
</dbReference>
<sequence>MASPAVCFIGVGALDRAEALSAVGPNAPVTDLGGAALVNMPVGEAVKDAMAAARADGLDAAYLPHGARPVRLLLADMDSTVIGQECLDELADKAGHGEAVKAITEQAMRGELNFEEALRDRVATLKDLPASVVDEVLAERITLDPGVQILTATLRRLGAKTVLVSGGFTVFTGPIAARAGFDAHFSNRLEIEDDRFTGEVLPPILGREAKKERLMAELSALGLSTADALCVGDGANDLAMVTAVPHGVAYHAKPVVAEAAPVRIDHHDLSALLYLQGIARSDWADPR</sequence>
<dbReference type="AlphaFoldDB" id="E0TBV2"/>
<dbReference type="SFLD" id="SFLDS00003">
    <property type="entry name" value="Haloacid_Dehalogenase"/>
    <property type="match status" value="1"/>
</dbReference>
<keyword evidence="9" id="KW-0460">Magnesium</keyword>
<keyword evidence="16" id="KW-1185">Reference proteome</keyword>
<organism evidence="15 16">
    <name type="scientific">Parvularcula bermudensis (strain ATCC BAA-594 / HTCC2503 / KCTC 12087)</name>
    <dbReference type="NCBI Taxonomy" id="314260"/>
    <lineage>
        <taxon>Bacteria</taxon>
        <taxon>Pseudomonadati</taxon>
        <taxon>Pseudomonadota</taxon>
        <taxon>Alphaproteobacteria</taxon>
        <taxon>Parvularculales</taxon>
        <taxon>Parvularculaceae</taxon>
        <taxon>Parvularcula</taxon>
    </lineage>
</organism>
<keyword evidence="10" id="KW-0718">Serine biosynthesis</keyword>
<evidence type="ECO:0000256" key="12">
    <source>
        <dbReference type="ARBA" id="ARBA00048138"/>
    </source>
</evidence>
<dbReference type="eggNOG" id="COG0560">
    <property type="taxonomic scope" value="Bacteria"/>
</dbReference>
<dbReference type="EC" id="3.1.3.3" evidence="4"/>
<dbReference type="Gene3D" id="3.40.50.1000">
    <property type="entry name" value="HAD superfamily/HAD-like"/>
    <property type="match status" value="1"/>
</dbReference>
<evidence type="ECO:0000256" key="1">
    <source>
        <dbReference type="ARBA" id="ARBA00001946"/>
    </source>
</evidence>
<name>E0TBV2_PARBH</name>
<evidence type="ECO:0000313" key="16">
    <source>
        <dbReference type="Proteomes" id="UP000001302"/>
    </source>
</evidence>
<evidence type="ECO:0000256" key="2">
    <source>
        <dbReference type="ARBA" id="ARBA00005135"/>
    </source>
</evidence>
<evidence type="ECO:0000256" key="10">
    <source>
        <dbReference type="ARBA" id="ARBA00023299"/>
    </source>
</evidence>
<comment type="catalytic activity">
    <reaction evidence="13">
        <text>O-phospho-D-serine + H2O = D-serine + phosphate</text>
        <dbReference type="Rhea" id="RHEA:24873"/>
        <dbReference type="ChEBI" id="CHEBI:15377"/>
        <dbReference type="ChEBI" id="CHEBI:35247"/>
        <dbReference type="ChEBI" id="CHEBI:43474"/>
        <dbReference type="ChEBI" id="CHEBI:58680"/>
        <dbReference type="EC" id="3.1.3.3"/>
    </reaction>
</comment>
<dbReference type="InterPro" id="IPR023214">
    <property type="entry name" value="HAD_sf"/>
</dbReference>
<evidence type="ECO:0000256" key="6">
    <source>
        <dbReference type="ARBA" id="ARBA00022605"/>
    </source>
</evidence>
<gene>
    <name evidence="15" type="ordered locus">PB2503_01832</name>
</gene>
<proteinExistence type="inferred from homology"/>
<dbReference type="UniPathway" id="UPA00135">
    <property type="reaction ID" value="UER00198"/>
</dbReference>
<comment type="catalytic activity">
    <reaction evidence="12">
        <text>O-phospho-L-serine + H2O = L-serine + phosphate</text>
        <dbReference type="Rhea" id="RHEA:21208"/>
        <dbReference type="ChEBI" id="CHEBI:15377"/>
        <dbReference type="ChEBI" id="CHEBI:33384"/>
        <dbReference type="ChEBI" id="CHEBI:43474"/>
        <dbReference type="ChEBI" id="CHEBI:57524"/>
        <dbReference type="EC" id="3.1.3.3"/>
    </reaction>
</comment>
<evidence type="ECO:0000256" key="13">
    <source>
        <dbReference type="ARBA" id="ARBA00048523"/>
    </source>
</evidence>
<reference evidence="15 16" key="2">
    <citation type="journal article" date="2011" name="J. Bacteriol.">
        <title>Complete genome sequence of strain HTCC2503T of Parvularcula bermudensis, the type species of the order "Parvularculales" in the class Alphaproteobacteria.</title>
        <authorList>
            <person name="Oh H.M."/>
            <person name="Kang I."/>
            <person name="Vergin K.L."/>
            <person name="Kang D."/>
            <person name="Rhee K.H."/>
            <person name="Giovannoni S.J."/>
            <person name="Cho J.C."/>
        </authorList>
    </citation>
    <scope>NUCLEOTIDE SEQUENCE [LARGE SCALE GENOMIC DNA]</scope>
    <source>
        <strain evidence="16">ATCC BAA-594 / HTCC2503 / KCTC 12087</strain>
    </source>
</reference>
<dbReference type="PANTHER" id="PTHR43344">
    <property type="entry name" value="PHOSPHOSERINE PHOSPHATASE"/>
    <property type="match status" value="1"/>
</dbReference>
<dbReference type="STRING" id="314260.PB2503_01832"/>
<dbReference type="PANTHER" id="PTHR43344:SF2">
    <property type="entry name" value="PHOSPHOSERINE PHOSPHATASE"/>
    <property type="match status" value="1"/>
</dbReference>
<comment type="similarity">
    <text evidence="3">Belongs to the HAD-like hydrolase superfamily. SerB family.</text>
</comment>
<dbReference type="SUPFAM" id="SSF56784">
    <property type="entry name" value="HAD-like"/>
    <property type="match status" value="1"/>
</dbReference>
<evidence type="ECO:0000256" key="14">
    <source>
        <dbReference type="PIRSR" id="PIRSR604469-1"/>
    </source>
</evidence>
<keyword evidence="7" id="KW-0479">Metal-binding</keyword>
<keyword evidence="8" id="KW-0378">Hydrolase</keyword>
<dbReference type="Proteomes" id="UP000001302">
    <property type="component" value="Chromosome"/>
</dbReference>
<evidence type="ECO:0000256" key="5">
    <source>
        <dbReference type="ARBA" id="ARBA00015196"/>
    </source>
</evidence>
<dbReference type="KEGG" id="pbr:PB2503_01832"/>
<reference evidence="16" key="1">
    <citation type="submission" date="2010-08" db="EMBL/GenBank/DDBJ databases">
        <title>Genome sequence of Parvularcula bermudensis HTCC2503.</title>
        <authorList>
            <person name="Kang D.-M."/>
            <person name="Oh H.-M."/>
            <person name="Cho J.-C."/>
        </authorList>
    </citation>
    <scope>NUCLEOTIDE SEQUENCE [LARGE SCALE GENOMIC DNA]</scope>
    <source>
        <strain evidence="16">ATCC BAA-594 / HTCC2503 / KCTC 12087</strain>
    </source>
</reference>
<dbReference type="InterPro" id="IPR050582">
    <property type="entry name" value="HAD-like_SerB"/>
</dbReference>
<feature type="active site" description="Proton donor" evidence="14">
    <location>
        <position position="78"/>
    </location>
</feature>
<dbReference type="SFLD" id="SFLDG01137">
    <property type="entry name" value="C1.6.1:_Phosphoserine_Phosphat"/>
    <property type="match status" value="1"/>
</dbReference>
<dbReference type="HOGENOM" id="CLU_036368_4_2_5"/>
<evidence type="ECO:0000256" key="9">
    <source>
        <dbReference type="ARBA" id="ARBA00022842"/>
    </source>
</evidence>
<dbReference type="EMBL" id="CP002156">
    <property type="protein sequence ID" value="ADM08445.1"/>
    <property type="molecule type" value="Genomic_DNA"/>
</dbReference>
<evidence type="ECO:0000256" key="4">
    <source>
        <dbReference type="ARBA" id="ARBA00012640"/>
    </source>
</evidence>
<dbReference type="GO" id="GO:0000287">
    <property type="term" value="F:magnesium ion binding"/>
    <property type="evidence" value="ECO:0007669"/>
    <property type="project" value="TreeGrafter"/>
</dbReference>
<keyword evidence="6" id="KW-0028">Amino-acid biosynthesis</keyword>
<evidence type="ECO:0000313" key="15">
    <source>
        <dbReference type="EMBL" id="ADM08445.1"/>
    </source>
</evidence>
<dbReference type="InterPro" id="IPR036412">
    <property type="entry name" value="HAD-like_sf"/>
</dbReference>
<dbReference type="GO" id="GO:0006564">
    <property type="term" value="P:L-serine biosynthetic process"/>
    <property type="evidence" value="ECO:0007669"/>
    <property type="project" value="UniProtKB-KW"/>
</dbReference>
<dbReference type="NCBIfam" id="TIGR00338">
    <property type="entry name" value="serB"/>
    <property type="match status" value="1"/>
</dbReference>
<evidence type="ECO:0000256" key="11">
    <source>
        <dbReference type="ARBA" id="ARBA00031693"/>
    </source>
</evidence>
<evidence type="ECO:0000256" key="3">
    <source>
        <dbReference type="ARBA" id="ARBA00009184"/>
    </source>
</evidence>
<dbReference type="GO" id="GO:0005737">
    <property type="term" value="C:cytoplasm"/>
    <property type="evidence" value="ECO:0007669"/>
    <property type="project" value="TreeGrafter"/>
</dbReference>